<dbReference type="AlphaFoldDB" id="A0A1Y2G995"/>
<name>A0A1Y2G995_9FUNG</name>
<sequence>MPILNHHSLPETYKEMCEVARKYDQTRLTVAAGKYRHPTLLKNEGNQAERIFQQLNDLSINLLETTRTMNEMIQDQQRNIHARTDNRQRTTERTGSPELPMLGLAKAKSESQELDLAMKGLRRTIAMPVDFSTLSSPREAHTQQCHQHAHEHPRSET</sequence>
<organism evidence="2 3">
    <name type="scientific">Lobosporangium transversale</name>
    <dbReference type="NCBI Taxonomy" id="64571"/>
    <lineage>
        <taxon>Eukaryota</taxon>
        <taxon>Fungi</taxon>
        <taxon>Fungi incertae sedis</taxon>
        <taxon>Mucoromycota</taxon>
        <taxon>Mortierellomycotina</taxon>
        <taxon>Mortierellomycetes</taxon>
        <taxon>Mortierellales</taxon>
        <taxon>Mortierellaceae</taxon>
        <taxon>Lobosporangium</taxon>
    </lineage>
</organism>
<reference evidence="2 3" key="1">
    <citation type="submission" date="2016-07" db="EMBL/GenBank/DDBJ databases">
        <title>Pervasive Adenine N6-methylation of Active Genes in Fungi.</title>
        <authorList>
            <consortium name="DOE Joint Genome Institute"/>
            <person name="Mondo S.J."/>
            <person name="Dannebaum R.O."/>
            <person name="Kuo R.C."/>
            <person name="Labutti K."/>
            <person name="Haridas S."/>
            <person name="Kuo A."/>
            <person name="Salamov A."/>
            <person name="Ahrendt S.R."/>
            <person name="Lipzen A."/>
            <person name="Sullivan W."/>
            <person name="Andreopoulos W.B."/>
            <person name="Clum A."/>
            <person name="Lindquist E."/>
            <person name="Daum C."/>
            <person name="Ramamoorthy G.K."/>
            <person name="Gryganskyi A."/>
            <person name="Culley D."/>
            <person name="Magnuson J.K."/>
            <person name="James T.Y."/>
            <person name="O'Malley M.A."/>
            <person name="Stajich J.E."/>
            <person name="Spatafora J.W."/>
            <person name="Visel A."/>
            <person name="Grigoriev I.V."/>
        </authorList>
    </citation>
    <scope>NUCLEOTIDE SEQUENCE [LARGE SCALE GENOMIC DNA]</scope>
    <source>
        <strain evidence="2 3">NRRL 3116</strain>
    </source>
</reference>
<dbReference type="RefSeq" id="XP_021876207.1">
    <property type="nucleotide sequence ID" value="XM_022029219.1"/>
</dbReference>
<feature type="compositionally biased region" description="Polar residues" evidence="1">
    <location>
        <begin position="135"/>
        <end position="146"/>
    </location>
</feature>
<keyword evidence="3" id="KW-1185">Reference proteome</keyword>
<feature type="region of interest" description="Disordered" evidence="1">
    <location>
        <begin position="80"/>
        <end position="99"/>
    </location>
</feature>
<dbReference type="Proteomes" id="UP000193648">
    <property type="component" value="Unassembled WGS sequence"/>
</dbReference>
<evidence type="ECO:0000313" key="2">
    <source>
        <dbReference type="EMBL" id="ORZ01954.1"/>
    </source>
</evidence>
<dbReference type="GeneID" id="33571062"/>
<dbReference type="EMBL" id="MCFF01000062">
    <property type="protein sequence ID" value="ORZ01954.1"/>
    <property type="molecule type" value="Genomic_DNA"/>
</dbReference>
<comment type="caution">
    <text evidence="2">The sequence shown here is derived from an EMBL/GenBank/DDBJ whole genome shotgun (WGS) entry which is preliminary data.</text>
</comment>
<feature type="compositionally biased region" description="Basic and acidic residues" evidence="1">
    <location>
        <begin position="148"/>
        <end position="157"/>
    </location>
</feature>
<feature type="region of interest" description="Disordered" evidence="1">
    <location>
        <begin position="135"/>
        <end position="157"/>
    </location>
</feature>
<proteinExistence type="predicted"/>
<evidence type="ECO:0000256" key="1">
    <source>
        <dbReference type="SAM" id="MobiDB-lite"/>
    </source>
</evidence>
<accession>A0A1Y2G995</accession>
<gene>
    <name evidence="2" type="ORF">BCR41DRAFT_401425</name>
</gene>
<dbReference type="InParanoid" id="A0A1Y2G995"/>
<protein>
    <submittedName>
        <fullName evidence="2">Uncharacterized protein</fullName>
    </submittedName>
</protein>
<evidence type="ECO:0000313" key="3">
    <source>
        <dbReference type="Proteomes" id="UP000193648"/>
    </source>
</evidence>
<feature type="compositionally biased region" description="Basic and acidic residues" evidence="1">
    <location>
        <begin position="82"/>
        <end position="92"/>
    </location>
</feature>